<evidence type="ECO:0000313" key="3">
    <source>
        <dbReference type="Proteomes" id="UP001596956"/>
    </source>
</evidence>
<keyword evidence="1" id="KW-1133">Transmembrane helix</keyword>
<keyword evidence="3" id="KW-1185">Reference proteome</keyword>
<feature type="transmembrane region" description="Helical" evidence="1">
    <location>
        <begin position="105"/>
        <end position="130"/>
    </location>
</feature>
<evidence type="ECO:0000313" key="2">
    <source>
        <dbReference type="EMBL" id="MFD0803340.1"/>
    </source>
</evidence>
<dbReference type="Proteomes" id="UP001596956">
    <property type="component" value="Unassembled WGS sequence"/>
</dbReference>
<organism evidence="2 3">
    <name type="scientific">Streptomonospora algeriensis</name>
    <dbReference type="NCBI Taxonomy" id="995084"/>
    <lineage>
        <taxon>Bacteria</taxon>
        <taxon>Bacillati</taxon>
        <taxon>Actinomycetota</taxon>
        <taxon>Actinomycetes</taxon>
        <taxon>Streptosporangiales</taxon>
        <taxon>Nocardiopsidaceae</taxon>
        <taxon>Streptomonospora</taxon>
    </lineage>
</organism>
<evidence type="ECO:0000256" key="1">
    <source>
        <dbReference type="SAM" id="Phobius"/>
    </source>
</evidence>
<proteinExistence type="predicted"/>
<keyword evidence="1" id="KW-0812">Transmembrane</keyword>
<keyword evidence="1" id="KW-0472">Membrane</keyword>
<gene>
    <name evidence="2" type="ORF">ACFQZU_18715</name>
</gene>
<comment type="caution">
    <text evidence="2">The sequence shown here is derived from an EMBL/GenBank/DDBJ whole genome shotgun (WGS) entry which is preliminary data.</text>
</comment>
<protein>
    <submittedName>
        <fullName evidence="2">Uncharacterized protein</fullName>
    </submittedName>
</protein>
<sequence>MSEQSAPHSGPVVLVVSADERSAEITIDRHTRTVFGATPKETRNAALDLAAEYAAHLGRPVLVNARDGNGAWQLIVSPTGVVRAAGGTEAALLSGKRKPKRGRRIALAAVGAVLALAVLAGGAVAAVRFLPVFQVDGKPSREQPAATMQTRQAPPGFTRQAAWRLPMHQSTQPDVLPGGERAAYIDPSGRLRVVGPDGEPV</sequence>
<accession>A0ABW3BK10</accession>
<dbReference type="EMBL" id="JBHTHR010000843">
    <property type="protein sequence ID" value="MFD0803340.1"/>
    <property type="molecule type" value="Genomic_DNA"/>
</dbReference>
<name>A0ABW3BK10_9ACTN</name>
<feature type="non-terminal residue" evidence="2">
    <location>
        <position position="201"/>
    </location>
</feature>
<reference evidence="3" key="1">
    <citation type="journal article" date="2019" name="Int. J. Syst. Evol. Microbiol.">
        <title>The Global Catalogue of Microorganisms (GCM) 10K type strain sequencing project: providing services to taxonomists for standard genome sequencing and annotation.</title>
        <authorList>
            <consortium name="The Broad Institute Genomics Platform"/>
            <consortium name="The Broad Institute Genome Sequencing Center for Infectious Disease"/>
            <person name="Wu L."/>
            <person name="Ma J."/>
        </authorList>
    </citation>
    <scope>NUCLEOTIDE SEQUENCE [LARGE SCALE GENOMIC DNA]</scope>
    <source>
        <strain evidence="3">CCUG 63369</strain>
    </source>
</reference>